<dbReference type="OrthoDB" id="7338235at2"/>
<comment type="caution">
    <text evidence="4">The sequence shown here is derived from an EMBL/GenBank/DDBJ whole genome shotgun (WGS) entry which is preliminary data.</text>
</comment>
<feature type="compositionally biased region" description="Low complexity" evidence="1">
    <location>
        <begin position="212"/>
        <end position="228"/>
    </location>
</feature>
<dbReference type="SUPFAM" id="SSF110997">
    <property type="entry name" value="Sporulation related repeat"/>
    <property type="match status" value="1"/>
</dbReference>
<feature type="region of interest" description="Disordered" evidence="1">
    <location>
        <begin position="1"/>
        <end position="22"/>
    </location>
</feature>
<dbReference type="RefSeq" id="WP_131001792.1">
    <property type="nucleotide sequence ID" value="NZ_JBHSZR010000005.1"/>
</dbReference>
<dbReference type="Proteomes" id="UP000291613">
    <property type="component" value="Unassembled WGS sequence"/>
</dbReference>
<keyword evidence="2" id="KW-0812">Transmembrane</keyword>
<evidence type="ECO:0000256" key="2">
    <source>
        <dbReference type="SAM" id="Phobius"/>
    </source>
</evidence>
<dbReference type="Gene3D" id="3.30.70.1070">
    <property type="entry name" value="Sporulation related repeat"/>
    <property type="match status" value="1"/>
</dbReference>
<evidence type="ECO:0000256" key="1">
    <source>
        <dbReference type="SAM" id="MobiDB-lite"/>
    </source>
</evidence>
<keyword evidence="5" id="KW-1185">Reference proteome</keyword>
<name>A0A4Q9GJC7_9HYPH</name>
<organism evidence="4 5">
    <name type="scientific">Hansschlegelia quercus</name>
    <dbReference type="NCBI Taxonomy" id="2528245"/>
    <lineage>
        <taxon>Bacteria</taxon>
        <taxon>Pseudomonadati</taxon>
        <taxon>Pseudomonadota</taxon>
        <taxon>Alphaproteobacteria</taxon>
        <taxon>Hyphomicrobiales</taxon>
        <taxon>Methylopilaceae</taxon>
        <taxon>Hansschlegelia</taxon>
    </lineage>
</organism>
<dbReference type="PROSITE" id="PS51724">
    <property type="entry name" value="SPOR"/>
    <property type="match status" value="1"/>
</dbReference>
<sequence>MKRSGGQQSGYDDAYDYQAPQGHPYDADAHQYWLDQQRYAAAVEEQQYDPRLYAPNPDEPYAYDEDGNPLYYAPAEAEQRRPRGMLMLGAVFAVAVLGAGGLFAYKALGGRGLGGEPPLIKADVEPVKTTPEPESDAGQRNKAVYDRVDDAKRQSKVVTREEQPVDLPAAPSAAPRVDGSRTILPGGDKSTVATGGDEPRRVKTMTIRPDGAVAAAPQSAPAAPVQTAESDPIAELARTGQAPASSEFNEGIMAEGEPARPAPRAAQAATPRPSSQAAATRPAPQPAPAAQAPARPSTQPAPAQQVASVAPRAPAPAATTPARATPGGAYVVQVTSQRSEQDARAAYSTLQKKFPSVLGSYQASIQPATVPDRGTYYRVRVGPFSSSTDASTLCSNLRSAGGDCVVSRN</sequence>
<accession>A0A4Q9GJC7</accession>
<reference evidence="4 5" key="1">
    <citation type="submission" date="2019-02" db="EMBL/GenBank/DDBJ databases">
        <title>Hansschlegelia quercus sp. nov., a novel methylotrophic bacterium from buds of oak (Quercus robur L.).</title>
        <authorList>
            <person name="Agafonova N.V."/>
            <person name="Kaparullina E.N."/>
            <person name="Grouzdev D.S."/>
            <person name="Doronina N.V."/>
        </authorList>
    </citation>
    <scope>NUCLEOTIDE SEQUENCE [LARGE SCALE GENOMIC DNA]</scope>
    <source>
        <strain evidence="4 5">Dub</strain>
    </source>
</reference>
<keyword evidence="2" id="KW-1133">Transmembrane helix</keyword>
<proteinExistence type="predicted"/>
<feature type="compositionally biased region" description="Low complexity" evidence="1">
    <location>
        <begin position="262"/>
        <end position="324"/>
    </location>
</feature>
<dbReference type="Pfam" id="PF05036">
    <property type="entry name" value="SPOR"/>
    <property type="match status" value="1"/>
</dbReference>
<keyword evidence="2" id="KW-0472">Membrane</keyword>
<evidence type="ECO:0000313" key="4">
    <source>
        <dbReference type="EMBL" id="TBN54198.1"/>
    </source>
</evidence>
<protein>
    <submittedName>
        <fullName evidence="4">SPOR domain-containing protein</fullName>
    </submittedName>
</protein>
<dbReference type="AlphaFoldDB" id="A0A4Q9GJC7"/>
<dbReference type="EMBL" id="SIUB01000002">
    <property type="protein sequence ID" value="TBN54198.1"/>
    <property type="molecule type" value="Genomic_DNA"/>
</dbReference>
<dbReference type="InterPro" id="IPR036680">
    <property type="entry name" value="SPOR-like_sf"/>
</dbReference>
<feature type="transmembrane region" description="Helical" evidence="2">
    <location>
        <begin position="85"/>
        <end position="105"/>
    </location>
</feature>
<evidence type="ECO:0000313" key="5">
    <source>
        <dbReference type="Proteomes" id="UP000291613"/>
    </source>
</evidence>
<gene>
    <name evidence="4" type="ORF">EYR15_04925</name>
</gene>
<feature type="compositionally biased region" description="Polar residues" evidence="1">
    <location>
        <begin position="1"/>
        <end position="10"/>
    </location>
</feature>
<feature type="domain" description="SPOR" evidence="3">
    <location>
        <begin position="324"/>
        <end position="409"/>
    </location>
</feature>
<dbReference type="InterPro" id="IPR007730">
    <property type="entry name" value="SPOR-like_dom"/>
</dbReference>
<dbReference type="GO" id="GO:0042834">
    <property type="term" value="F:peptidoglycan binding"/>
    <property type="evidence" value="ECO:0007669"/>
    <property type="project" value="InterPro"/>
</dbReference>
<evidence type="ECO:0000259" key="3">
    <source>
        <dbReference type="PROSITE" id="PS51724"/>
    </source>
</evidence>
<feature type="region of interest" description="Disordered" evidence="1">
    <location>
        <begin position="121"/>
        <end position="324"/>
    </location>
</feature>
<feature type="compositionally biased region" description="Basic and acidic residues" evidence="1">
    <location>
        <begin position="137"/>
        <end position="163"/>
    </location>
</feature>